<proteinExistence type="predicted"/>
<dbReference type="RefSeq" id="WP_186771023.1">
    <property type="nucleotide sequence ID" value="NZ_JACOMF010000013.1"/>
</dbReference>
<accession>A0A9X0QZW1</accession>
<gene>
    <name evidence="2" type="ORF">H7965_13080</name>
</gene>
<comment type="caution">
    <text evidence="2">The sequence shown here is derived from an EMBL/GenBank/DDBJ whole genome shotgun (WGS) entry which is preliminary data.</text>
</comment>
<protein>
    <submittedName>
        <fullName evidence="2">Uncharacterized protein</fullName>
    </submittedName>
</protein>
<sequence>MQRSDFDFDVISGPSSPPLIIPAPPPEAEPPAQPLDRATDRTESPQR</sequence>
<organism evidence="2 3">
    <name type="scientific">Siccirubricoccus deserti</name>
    <dbReference type="NCBI Taxonomy" id="2013562"/>
    <lineage>
        <taxon>Bacteria</taxon>
        <taxon>Pseudomonadati</taxon>
        <taxon>Pseudomonadota</taxon>
        <taxon>Alphaproteobacteria</taxon>
        <taxon>Acetobacterales</taxon>
        <taxon>Roseomonadaceae</taxon>
        <taxon>Siccirubricoccus</taxon>
    </lineage>
</organism>
<evidence type="ECO:0000313" key="2">
    <source>
        <dbReference type="EMBL" id="MBC4016253.1"/>
    </source>
</evidence>
<dbReference type="Proteomes" id="UP000600101">
    <property type="component" value="Unassembled WGS sequence"/>
</dbReference>
<evidence type="ECO:0000256" key="1">
    <source>
        <dbReference type="SAM" id="MobiDB-lite"/>
    </source>
</evidence>
<reference evidence="2" key="1">
    <citation type="submission" date="2020-08" db="EMBL/GenBank/DDBJ databases">
        <authorList>
            <person name="Hu Y."/>
            <person name="Nguyen S.V."/>
            <person name="Li F."/>
            <person name="Fanning S."/>
        </authorList>
    </citation>
    <scope>NUCLEOTIDE SEQUENCE</scope>
    <source>
        <strain evidence="2">SYSU D8009</strain>
    </source>
</reference>
<dbReference type="EMBL" id="JACOMF010000013">
    <property type="protein sequence ID" value="MBC4016253.1"/>
    <property type="molecule type" value="Genomic_DNA"/>
</dbReference>
<feature type="compositionally biased region" description="Pro residues" evidence="1">
    <location>
        <begin position="15"/>
        <end position="33"/>
    </location>
</feature>
<evidence type="ECO:0000313" key="3">
    <source>
        <dbReference type="Proteomes" id="UP000600101"/>
    </source>
</evidence>
<name>A0A9X0QZW1_9PROT</name>
<dbReference type="AlphaFoldDB" id="A0A9X0QZW1"/>
<keyword evidence="3" id="KW-1185">Reference proteome</keyword>
<feature type="compositionally biased region" description="Basic and acidic residues" evidence="1">
    <location>
        <begin position="37"/>
        <end position="47"/>
    </location>
</feature>
<feature type="region of interest" description="Disordered" evidence="1">
    <location>
        <begin position="1"/>
        <end position="47"/>
    </location>
</feature>